<organism evidence="1 2">
    <name type="scientific">Desulfonema magnum</name>
    <dbReference type="NCBI Taxonomy" id="45655"/>
    <lineage>
        <taxon>Bacteria</taxon>
        <taxon>Pseudomonadati</taxon>
        <taxon>Thermodesulfobacteriota</taxon>
        <taxon>Desulfobacteria</taxon>
        <taxon>Desulfobacterales</taxon>
        <taxon>Desulfococcaceae</taxon>
        <taxon>Desulfonema</taxon>
    </lineage>
</organism>
<gene>
    <name evidence="1" type="ORF">dnm_057790</name>
</gene>
<dbReference type="KEGG" id="dmm:dnm_057790"/>
<dbReference type="AlphaFoldDB" id="A0A975BQA9"/>
<reference evidence="1" key="1">
    <citation type="journal article" date="2021" name="Microb. Physiol.">
        <title>Proteogenomic Insights into the Physiology of Marine, Sulfate-Reducing, Filamentous Desulfonema limicola and Desulfonema magnum.</title>
        <authorList>
            <person name="Schnaars V."/>
            <person name="Wohlbrand L."/>
            <person name="Scheve S."/>
            <person name="Hinrichs C."/>
            <person name="Reinhardt R."/>
            <person name="Rabus R."/>
        </authorList>
    </citation>
    <scope>NUCLEOTIDE SEQUENCE</scope>
    <source>
        <strain evidence="1">4be13</strain>
    </source>
</reference>
<dbReference type="EMBL" id="CP061800">
    <property type="protein sequence ID" value="QTA89722.1"/>
    <property type="molecule type" value="Genomic_DNA"/>
</dbReference>
<keyword evidence="2" id="KW-1185">Reference proteome</keyword>
<sequence>MRGPNNLYLSHGFSALRIRFHKLSFIRCFALFKSFKLWVVF</sequence>
<dbReference type="Proteomes" id="UP000663722">
    <property type="component" value="Chromosome"/>
</dbReference>
<evidence type="ECO:0000313" key="2">
    <source>
        <dbReference type="Proteomes" id="UP000663722"/>
    </source>
</evidence>
<evidence type="ECO:0000313" key="1">
    <source>
        <dbReference type="EMBL" id="QTA89722.1"/>
    </source>
</evidence>
<accession>A0A975BQA9</accession>
<proteinExistence type="predicted"/>
<name>A0A975BQA9_9BACT</name>
<protein>
    <submittedName>
        <fullName evidence="1">Uncharacterized protein</fullName>
    </submittedName>
</protein>